<protein>
    <recommendedName>
        <fullName evidence="3">Transposase MuDR plant domain-containing protein</fullName>
    </recommendedName>
</protein>
<dbReference type="OrthoDB" id="683469at2759"/>
<dbReference type="Proteomes" id="UP000467841">
    <property type="component" value="Unassembled WGS sequence"/>
</dbReference>
<sequence length="222" mass="25228">MQIMVCLASVYGAWTIRDRKWYFEVDKTRGGRMFYLQDDCKHEELVEMVVNDYMLQVNGELLELSYPLPAAMMEKLPTDSPPMFVAKCVVNGCAWKLRAAVKNEPDCFWVTKYVKGHTCSIMDRVAHRRRATPRYIGQLFVERTGLIDGIVPRQIADSMRIMFGLNLTYTTSYRALKFAQVFVRGTPKYTTAPNASNQNILARTVCPSLLRNKVGGLQGVPG</sequence>
<evidence type="ECO:0008006" key="3">
    <source>
        <dbReference type="Google" id="ProtNLM"/>
    </source>
</evidence>
<proteinExistence type="predicted"/>
<evidence type="ECO:0000313" key="2">
    <source>
        <dbReference type="Proteomes" id="UP000467841"/>
    </source>
</evidence>
<evidence type="ECO:0000313" key="1">
    <source>
        <dbReference type="EMBL" id="CAA7054523.1"/>
    </source>
</evidence>
<organism evidence="1 2">
    <name type="scientific">Microthlaspi erraticum</name>
    <dbReference type="NCBI Taxonomy" id="1685480"/>
    <lineage>
        <taxon>Eukaryota</taxon>
        <taxon>Viridiplantae</taxon>
        <taxon>Streptophyta</taxon>
        <taxon>Embryophyta</taxon>
        <taxon>Tracheophyta</taxon>
        <taxon>Spermatophyta</taxon>
        <taxon>Magnoliopsida</taxon>
        <taxon>eudicotyledons</taxon>
        <taxon>Gunneridae</taxon>
        <taxon>Pentapetalae</taxon>
        <taxon>rosids</taxon>
        <taxon>malvids</taxon>
        <taxon>Brassicales</taxon>
        <taxon>Brassicaceae</taxon>
        <taxon>Coluteocarpeae</taxon>
        <taxon>Microthlaspi</taxon>
    </lineage>
</organism>
<dbReference type="AlphaFoldDB" id="A0A6D2KBZ7"/>
<accession>A0A6D2KBZ7</accession>
<comment type="caution">
    <text evidence="1">The sequence shown here is derived from an EMBL/GenBank/DDBJ whole genome shotgun (WGS) entry which is preliminary data.</text>
</comment>
<reference evidence="1" key="1">
    <citation type="submission" date="2020-01" db="EMBL/GenBank/DDBJ databases">
        <authorList>
            <person name="Mishra B."/>
        </authorList>
    </citation>
    <scope>NUCLEOTIDE SEQUENCE [LARGE SCALE GENOMIC DNA]</scope>
</reference>
<name>A0A6D2KBZ7_9BRAS</name>
<dbReference type="EMBL" id="CACVBM020001580">
    <property type="protein sequence ID" value="CAA7054523.1"/>
    <property type="molecule type" value="Genomic_DNA"/>
</dbReference>
<gene>
    <name evidence="1" type="ORF">MERR_LOCUS41759</name>
</gene>
<keyword evidence="2" id="KW-1185">Reference proteome</keyword>